<sequence>MAPEDSQLDALRAAALKKQQELEHVQAEFDEYRESSQELEQELEQELARAEAATAQLKQRVALRERELDSARASIKALTEKLNAAHNQLIAAQRAEVELRTRNRQLEQEHDDLSTRVRVLEATERDLTHKLEREMEERVFVSVEHEELKRVHAVTTERLRSEVLDLQSEVEAFKSQARKNNSLSASAVQSPTTNVIVQEERGQPKPGFDGDDSDNVPSTCGDAPTSTEASEDQQRTRKRQRMTSS</sequence>
<dbReference type="Proteomes" id="UP001146120">
    <property type="component" value="Unassembled WGS sequence"/>
</dbReference>
<name>A0AAV2Z9T8_9STRA</name>
<dbReference type="GO" id="GO:0008017">
    <property type="term" value="F:microtubule binding"/>
    <property type="evidence" value="ECO:0007669"/>
    <property type="project" value="InterPro"/>
</dbReference>
<keyword evidence="5" id="KW-1185">Reference proteome</keyword>
<dbReference type="InterPro" id="IPR033494">
    <property type="entry name" value="NUDE"/>
</dbReference>
<comment type="caution">
    <text evidence="4">The sequence shown here is derived from an EMBL/GenBank/DDBJ whole genome shotgun (WGS) entry which is preliminary data.</text>
</comment>
<comment type="similarity">
    <text evidence="1">Belongs to the nudE family.</text>
</comment>
<dbReference type="AlphaFoldDB" id="A0AAV2Z9T8"/>
<dbReference type="GO" id="GO:0007100">
    <property type="term" value="P:mitotic centrosome separation"/>
    <property type="evidence" value="ECO:0007669"/>
    <property type="project" value="TreeGrafter"/>
</dbReference>
<evidence type="ECO:0008006" key="6">
    <source>
        <dbReference type="Google" id="ProtNLM"/>
    </source>
</evidence>
<dbReference type="GO" id="GO:0005813">
    <property type="term" value="C:centrosome"/>
    <property type="evidence" value="ECO:0007669"/>
    <property type="project" value="TreeGrafter"/>
</dbReference>
<feature type="compositionally biased region" description="Basic residues" evidence="3">
    <location>
        <begin position="236"/>
        <end position="245"/>
    </location>
</feature>
<dbReference type="GO" id="GO:0007020">
    <property type="term" value="P:microtubule nucleation"/>
    <property type="evidence" value="ECO:0007669"/>
    <property type="project" value="TreeGrafter"/>
</dbReference>
<evidence type="ECO:0000256" key="1">
    <source>
        <dbReference type="ARBA" id="ARBA00007429"/>
    </source>
</evidence>
<gene>
    <name evidence="4" type="ORF">N0F65_000260</name>
</gene>
<proteinExistence type="inferred from homology"/>
<dbReference type="GO" id="GO:0051642">
    <property type="term" value="P:centrosome localization"/>
    <property type="evidence" value="ECO:0007669"/>
    <property type="project" value="TreeGrafter"/>
</dbReference>
<dbReference type="GO" id="GO:0047496">
    <property type="term" value="P:vesicle transport along microtubule"/>
    <property type="evidence" value="ECO:0007669"/>
    <property type="project" value="TreeGrafter"/>
</dbReference>
<keyword evidence="2" id="KW-0175">Coiled coil</keyword>
<dbReference type="GO" id="GO:0000776">
    <property type="term" value="C:kinetochore"/>
    <property type="evidence" value="ECO:0007669"/>
    <property type="project" value="TreeGrafter"/>
</dbReference>
<evidence type="ECO:0000256" key="3">
    <source>
        <dbReference type="SAM" id="MobiDB-lite"/>
    </source>
</evidence>
<organism evidence="4 5">
    <name type="scientific">Lagenidium giganteum</name>
    <dbReference type="NCBI Taxonomy" id="4803"/>
    <lineage>
        <taxon>Eukaryota</taxon>
        <taxon>Sar</taxon>
        <taxon>Stramenopiles</taxon>
        <taxon>Oomycota</taxon>
        <taxon>Peronosporomycetes</taxon>
        <taxon>Pythiales</taxon>
        <taxon>Pythiaceae</taxon>
    </lineage>
</organism>
<reference evidence="4" key="2">
    <citation type="journal article" date="2023" name="Microbiol Resour">
        <title>Decontamination and Annotation of the Draft Genome Sequence of the Oomycete Lagenidium giganteum ARSEF 373.</title>
        <authorList>
            <person name="Morgan W.R."/>
            <person name="Tartar A."/>
        </authorList>
    </citation>
    <scope>NUCLEOTIDE SEQUENCE</scope>
    <source>
        <strain evidence="4">ARSEF 373</strain>
    </source>
</reference>
<feature type="compositionally biased region" description="Polar residues" evidence="3">
    <location>
        <begin position="178"/>
        <end position="196"/>
    </location>
</feature>
<reference evidence="4" key="1">
    <citation type="submission" date="2022-11" db="EMBL/GenBank/DDBJ databases">
        <authorList>
            <person name="Morgan W.R."/>
            <person name="Tartar A."/>
        </authorList>
    </citation>
    <scope>NUCLEOTIDE SEQUENCE</scope>
    <source>
        <strain evidence="4">ARSEF 373</strain>
    </source>
</reference>
<evidence type="ECO:0000313" key="5">
    <source>
        <dbReference type="Proteomes" id="UP001146120"/>
    </source>
</evidence>
<dbReference type="GO" id="GO:0007059">
    <property type="term" value="P:chromosome segregation"/>
    <property type="evidence" value="ECO:0007669"/>
    <property type="project" value="TreeGrafter"/>
</dbReference>
<dbReference type="GO" id="GO:0000132">
    <property type="term" value="P:establishment of mitotic spindle orientation"/>
    <property type="evidence" value="ECO:0007669"/>
    <property type="project" value="TreeGrafter"/>
</dbReference>
<dbReference type="GO" id="GO:0005871">
    <property type="term" value="C:kinesin complex"/>
    <property type="evidence" value="ECO:0007669"/>
    <property type="project" value="TreeGrafter"/>
</dbReference>
<feature type="region of interest" description="Disordered" evidence="3">
    <location>
        <begin position="175"/>
        <end position="245"/>
    </location>
</feature>
<dbReference type="PANTHER" id="PTHR10921">
    <property type="entry name" value="NUCLEAR DISTRIBUTION PROTEIN NUDE HOMOLOG 1"/>
    <property type="match status" value="1"/>
</dbReference>
<dbReference type="Gene3D" id="6.10.250.1080">
    <property type="match status" value="1"/>
</dbReference>
<dbReference type="PANTHER" id="PTHR10921:SF1">
    <property type="entry name" value="NUCLEAR DISTRIBUTION PROTEIN NUDE HOMOLOG"/>
    <property type="match status" value="1"/>
</dbReference>
<protein>
    <recommendedName>
        <fullName evidence="6">NUDE domain-containing protein</fullName>
    </recommendedName>
</protein>
<evidence type="ECO:0000256" key="2">
    <source>
        <dbReference type="ARBA" id="ARBA00023054"/>
    </source>
</evidence>
<evidence type="ECO:0000313" key="4">
    <source>
        <dbReference type="EMBL" id="DBA02013.1"/>
    </source>
</evidence>
<accession>A0AAV2Z9T8</accession>
<dbReference type="EMBL" id="DAKRPA010000037">
    <property type="protein sequence ID" value="DBA02013.1"/>
    <property type="molecule type" value="Genomic_DNA"/>
</dbReference>